<evidence type="ECO:0000313" key="4">
    <source>
        <dbReference type="Proteomes" id="UP000618818"/>
    </source>
</evidence>
<dbReference type="PANTHER" id="PTHR48090">
    <property type="entry name" value="UNDECAPRENYL-PHOSPHATE 4-DEOXY-4-FORMAMIDO-L-ARABINOSE TRANSFERASE-RELATED"/>
    <property type="match status" value="1"/>
</dbReference>
<dbReference type="Pfam" id="PF00535">
    <property type="entry name" value="Glycos_transf_2"/>
    <property type="match status" value="1"/>
</dbReference>
<accession>A0ABR8NEW0</accession>
<keyword evidence="4" id="KW-1185">Reference proteome</keyword>
<comment type="similarity">
    <text evidence="1">Belongs to the glycosyltransferase 2 family.</text>
</comment>
<organism evidence="3 4">
    <name type="scientific">Nocardioides cavernae</name>
    <dbReference type="NCBI Taxonomy" id="1921566"/>
    <lineage>
        <taxon>Bacteria</taxon>
        <taxon>Bacillati</taxon>
        <taxon>Actinomycetota</taxon>
        <taxon>Actinomycetes</taxon>
        <taxon>Propionibacteriales</taxon>
        <taxon>Nocardioidaceae</taxon>
        <taxon>Nocardioides</taxon>
    </lineage>
</organism>
<dbReference type="CDD" id="cd04179">
    <property type="entry name" value="DPM_DPG-synthase_like"/>
    <property type="match status" value="1"/>
</dbReference>
<feature type="domain" description="Glycosyltransferase 2-like" evidence="2">
    <location>
        <begin position="13"/>
        <end position="169"/>
    </location>
</feature>
<evidence type="ECO:0000256" key="1">
    <source>
        <dbReference type="ARBA" id="ARBA00006739"/>
    </source>
</evidence>
<dbReference type="InterPro" id="IPR001173">
    <property type="entry name" value="Glyco_trans_2-like"/>
</dbReference>
<dbReference type="PANTHER" id="PTHR48090:SF7">
    <property type="entry name" value="RFBJ PROTEIN"/>
    <property type="match status" value="1"/>
</dbReference>
<evidence type="ECO:0000259" key="2">
    <source>
        <dbReference type="Pfam" id="PF00535"/>
    </source>
</evidence>
<name>A0ABR8NEW0_9ACTN</name>
<sequence length="233" mass="24751">MPVGSGPVKDVAFVVPVYNEAEVIRGVIDSLMAVTPHVVCVNDGSTDGSAAEILKAGAYLVDHPINMGQGAALQTGIEFARVLPGVQRFVTFDADGQHGVDDAVRLLTLLVAGDLDIVLGSRFLGASVGASRFRKALLKSAVRFSNMTSGIKLTDAHNGLRAFNRHVADTIEITAPDMTHASEIIELIARNGYRYREVPVTIHYTAYSLGKGQAGVNAVNIAIDTLLRKVGRS</sequence>
<dbReference type="EMBL" id="JACXYZ010000003">
    <property type="protein sequence ID" value="MBD3926657.1"/>
    <property type="molecule type" value="Genomic_DNA"/>
</dbReference>
<dbReference type="Gene3D" id="3.90.550.10">
    <property type="entry name" value="Spore Coat Polysaccharide Biosynthesis Protein SpsA, Chain A"/>
    <property type="match status" value="1"/>
</dbReference>
<evidence type="ECO:0000313" key="3">
    <source>
        <dbReference type="EMBL" id="MBD3926657.1"/>
    </source>
</evidence>
<dbReference type="Proteomes" id="UP000618818">
    <property type="component" value="Unassembled WGS sequence"/>
</dbReference>
<dbReference type="InterPro" id="IPR029044">
    <property type="entry name" value="Nucleotide-diphossugar_trans"/>
</dbReference>
<reference evidence="3 4" key="1">
    <citation type="submission" date="2020-09" db="EMBL/GenBank/DDBJ databases">
        <title>novel species in genus Nocardioides.</title>
        <authorList>
            <person name="Zhang G."/>
        </authorList>
    </citation>
    <scope>NUCLEOTIDE SEQUENCE [LARGE SCALE GENOMIC DNA]</scope>
    <source>
        <strain evidence="3 4">KCTC 39551</strain>
    </source>
</reference>
<dbReference type="InterPro" id="IPR050256">
    <property type="entry name" value="Glycosyltransferase_2"/>
</dbReference>
<gene>
    <name evidence="3" type="ORF">IEZ26_18710</name>
</gene>
<comment type="caution">
    <text evidence="3">The sequence shown here is derived from an EMBL/GenBank/DDBJ whole genome shotgun (WGS) entry which is preliminary data.</text>
</comment>
<protein>
    <submittedName>
        <fullName evidence="3">Glycosyltransferase family 2 protein</fullName>
    </submittedName>
</protein>
<dbReference type="SUPFAM" id="SSF53448">
    <property type="entry name" value="Nucleotide-diphospho-sugar transferases"/>
    <property type="match status" value="1"/>
</dbReference>
<proteinExistence type="inferred from homology"/>